<evidence type="ECO:0000313" key="1">
    <source>
        <dbReference type="EMBL" id="ATA89832.1"/>
    </source>
</evidence>
<evidence type="ECO:0000313" key="2">
    <source>
        <dbReference type="Proteomes" id="UP000217348"/>
    </source>
</evidence>
<sequence>MEKTFFYQRKPYTTLSKNKSYFFYNFFQRLYLLKIKKYFFLIFRNFYLQKSIYLLKFVNKI</sequence>
<dbReference type="KEGG" id="csto:CGC58_08880"/>
<accession>A0A250FXF6</accession>
<name>A0A250FXF6_9FLAO</name>
<dbReference type="AlphaFoldDB" id="A0A250FXF6"/>
<organism evidence="1 2">
    <name type="scientific">Capnocytophaga stomatis</name>
    <dbReference type="NCBI Taxonomy" id="1848904"/>
    <lineage>
        <taxon>Bacteria</taxon>
        <taxon>Pseudomonadati</taxon>
        <taxon>Bacteroidota</taxon>
        <taxon>Flavobacteriia</taxon>
        <taxon>Flavobacteriales</taxon>
        <taxon>Flavobacteriaceae</taxon>
        <taxon>Capnocytophaga</taxon>
    </lineage>
</organism>
<gene>
    <name evidence="1" type="ORF">CGC58_08880</name>
</gene>
<reference evidence="2" key="1">
    <citation type="submission" date="2017-06" db="EMBL/GenBank/DDBJ databases">
        <title>Capnocytophaga spp. assemblies.</title>
        <authorList>
            <person name="Gulvik C.A."/>
        </authorList>
    </citation>
    <scope>NUCLEOTIDE SEQUENCE [LARGE SCALE GENOMIC DNA]</scope>
    <source>
        <strain evidence="2">H2177</strain>
    </source>
</reference>
<dbReference type="Proteomes" id="UP000217348">
    <property type="component" value="Chromosome"/>
</dbReference>
<proteinExistence type="predicted"/>
<dbReference type="EMBL" id="CP022387">
    <property type="protein sequence ID" value="ATA89832.1"/>
    <property type="molecule type" value="Genomic_DNA"/>
</dbReference>
<protein>
    <submittedName>
        <fullName evidence="1">Uncharacterized protein</fullName>
    </submittedName>
</protein>